<evidence type="ECO:0000313" key="3">
    <source>
        <dbReference type="Proteomes" id="UP001597214"/>
    </source>
</evidence>
<feature type="domain" description="DinB-like" evidence="1">
    <location>
        <begin position="24"/>
        <end position="134"/>
    </location>
</feature>
<dbReference type="Pfam" id="PF12867">
    <property type="entry name" value="DinB_2"/>
    <property type="match status" value="1"/>
</dbReference>
<sequence>MRAKEVLVAQLKACHNENTWFVSLLNSIKGLTEEQAVWKPTETTNSIFEIINHLIYYNQRYLNRFKDLDNPPKDEDNTFHNHEKLTWNEAVKRINDIMFEWKIVVQESDDKILNQWASSIAHLTIHTTYHAGQILYIRKLQGSWNPEDGVIG</sequence>
<name>A0ABW4LUP7_9BACI</name>
<keyword evidence="3" id="KW-1185">Reference proteome</keyword>
<dbReference type="Gene3D" id="1.20.120.450">
    <property type="entry name" value="dinb family like domain"/>
    <property type="match status" value="1"/>
</dbReference>
<dbReference type="InterPro" id="IPR034660">
    <property type="entry name" value="DinB/YfiT-like"/>
</dbReference>
<proteinExistence type="predicted"/>
<accession>A0ABW4LUP7</accession>
<dbReference type="SUPFAM" id="SSF109854">
    <property type="entry name" value="DinB/YfiT-like putative metalloenzymes"/>
    <property type="match status" value="1"/>
</dbReference>
<comment type="caution">
    <text evidence="2">The sequence shown here is derived from an EMBL/GenBank/DDBJ whole genome shotgun (WGS) entry which is preliminary data.</text>
</comment>
<dbReference type="InterPro" id="IPR024775">
    <property type="entry name" value="DinB-like"/>
</dbReference>
<dbReference type="Proteomes" id="UP001597214">
    <property type="component" value="Unassembled WGS sequence"/>
</dbReference>
<reference evidence="3" key="1">
    <citation type="journal article" date="2019" name="Int. J. Syst. Evol. Microbiol.">
        <title>The Global Catalogue of Microorganisms (GCM) 10K type strain sequencing project: providing services to taxonomists for standard genome sequencing and annotation.</title>
        <authorList>
            <consortium name="The Broad Institute Genomics Platform"/>
            <consortium name="The Broad Institute Genome Sequencing Center for Infectious Disease"/>
            <person name="Wu L."/>
            <person name="Ma J."/>
        </authorList>
    </citation>
    <scope>NUCLEOTIDE SEQUENCE [LARGE SCALE GENOMIC DNA]</scope>
    <source>
        <strain evidence="3">CCUG 49339</strain>
    </source>
</reference>
<evidence type="ECO:0000313" key="2">
    <source>
        <dbReference type="EMBL" id="MFD1738889.1"/>
    </source>
</evidence>
<evidence type="ECO:0000259" key="1">
    <source>
        <dbReference type="Pfam" id="PF12867"/>
    </source>
</evidence>
<dbReference type="RefSeq" id="WP_377930112.1">
    <property type="nucleotide sequence ID" value="NZ_JBHUEM010000051.1"/>
</dbReference>
<protein>
    <submittedName>
        <fullName evidence="2">DinB family protein</fullName>
    </submittedName>
</protein>
<dbReference type="EMBL" id="JBHUEM010000051">
    <property type="protein sequence ID" value="MFD1738889.1"/>
    <property type="molecule type" value="Genomic_DNA"/>
</dbReference>
<gene>
    <name evidence="2" type="ORF">ACFSCX_20455</name>
</gene>
<organism evidence="2 3">
    <name type="scientific">Bacillus salitolerans</name>
    <dbReference type="NCBI Taxonomy" id="1437434"/>
    <lineage>
        <taxon>Bacteria</taxon>
        <taxon>Bacillati</taxon>
        <taxon>Bacillota</taxon>
        <taxon>Bacilli</taxon>
        <taxon>Bacillales</taxon>
        <taxon>Bacillaceae</taxon>
        <taxon>Bacillus</taxon>
    </lineage>
</organism>